<dbReference type="PANTHER" id="PTHR13622:SF8">
    <property type="entry name" value="THIAMIN PYROPHOSPHOKINASE 1"/>
    <property type="match status" value="1"/>
</dbReference>
<keyword evidence="7" id="KW-0067">ATP-binding</keyword>
<proteinExistence type="inferred from homology"/>
<dbReference type="GO" id="GO:0016301">
    <property type="term" value="F:kinase activity"/>
    <property type="evidence" value="ECO:0007669"/>
    <property type="project" value="UniProtKB-KW"/>
</dbReference>
<dbReference type="Proteomes" id="UP000683360">
    <property type="component" value="Unassembled WGS sequence"/>
</dbReference>
<dbReference type="NCBIfam" id="TIGR01378">
    <property type="entry name" value="thi_PPkinase"/>
    <property type="match status" value="1"/>
</dbReference>
<dbReference type="InterPro" id="IPR036759">
    <property type="entry name" value="TPK_catalytic_sf"/>
</dbReference>
<dbReference type="Gene3D" id="2.60.120.320">
    <property type="entry name" value="Thiamin pyrophosphokinase, thiamin-binding domain"/>
    <property type="match status" value="1"/>
</dbReference>
<comment type="pathway">
    <text evidence="1">Cofactor biosynthesis; thiamine diphosphate biosynthesis; thiamine diphosphate from thiamine: step 1/1.</text>
</comment>
<organism evidence="12 13">
    <name type="scientific">Mytilus edulis</name>
    <name type="common">Blue mussel</name>
    <dbReference type="NCBI Taxonomy" id="6550"/>
    <lineage>
        <taxon>Eukaryota</taxon>
        <taxon>Metazoa</taxon>
        <taxon>Spiralia</taxon>
        <taxon>Lophotrochozoa</taxon>
        <taxon>Mollusca</taxon>
        <taxon>Bivalvia</taxon>
        <taxon>Autobranchia</taxon>
        <taxon>Pteriomorphia</taxon>
        <taxon>Mytilida</taxon>
        <taxon>Mytiloidea</taxon>
        <taxon>Mytilidae</taxon>
        <taxon>Mytilinae</taxon>
        <taxon>Mytilus</taxon>
    </lineage>
</organism>
<evidence type="ECO:0000256" key="8">
    <source>
        <dbReference type="ARBA" id="ARBA00050898"/>
    </source>
</evidence>
<dbReference type="Pfam" id="PF04265">
    <property type="entry name" value="TPK_B1_binding"/>
    <property type="match status" value="1"/>
</dbReference>
<dbReference type="OrthoDB" id="6181944at2759"/>
<dbReference type="SMART" id="SM00983">
    <property type="entry name" value="TPK_B1_binding"/>
    <property type="match status" value="1"/>
</dbReference>
<evidence type="ECO:0000256" key="6">
    <source>
        <dbReference type="ARBA" id="ARBA00022777"/>
    </source>
</evidence>
<dbReference type="PANTHER" id="PTHR13622">
    <property type="entry name" value="THIAMIN PYROPHOSPHOKINASE"/>
    <property type="match status" value="1"/>
</dbReference>
<evidence type="ECO:0000256" key="4">
    <source>
        <dbReference type="ARBA" id="ARBA00022679"/>
    </source>
</evidence>
<name>A0A8S3R5B1_MYTED</name>
<keyword evidence="6" id="KW-0418">Kinase</keyword>
<comment type="similarity">
    <text evidence="2">Belongs to the thiamine pyrophosphokinase family.</text>
</comment>
<dbReference type="EMBL" id="CAJPWZ010000949">
    <property type="protein sequence ID" value="CAG2204395.1"/>
    <property type="molecule type" value="Genomic_DNA"/>
</dbReference>
<feature type="domain" description="Thiamin pyrophosphokinase thiamin-binding" evidence="11">
    <location>
        <begin position="132"/>
        <end position="201"/>
    </location>
</feature>
<dbReference type="SUPFAM" id="SSF63862">
    <property type="entry name" value="Thiamin pyrophosphokinase, substrate-binding domain"/>
    <property type="match status" value="1"/>
</dbReference>
<dbReference type="GO" id="GO:0005524">
    <property type="term" value="F:ATP binding"/>
    <property type="evidence" value="ECO:0007669"/>
    <property type="project" value="UniProtKB-KW"/>
</dbReference>
<keyword evidence="13" id="KW-1185">Reference proteome</keyword>
<comment type="catalytic activity">
    <reaction evidence="8">
        <text>thiamine + UTP = thiamine diphosphate + UMP + H(+)</text>
        <dbReference type="Rhea" id="RHEA:79423"/>
        <dbReference type="ChEBI" id="CHEBI:15378"/>
        <dbReference type="ChEBI" id="CHEBI:18385"/>
        <dbReference type="ChEBI" id="CHEBI:46398"/>
        <dbReference type="ChEBI" id="CHEBI:57865"/>
        <dbReference type="ChEBI" id="CHEBI:58937"/>
    </reaction>
    <physiologicalReaction direction="left-to-right" evidence="8">
        <dbReference type="Rhea" id="RHEA:79424"/>
    </physiologicalReaction>
</comment>
<comment type="caution">
    <text evidence="12">The sequence shown here is derived from an EMBL/GenBank/DDBJ whole genome shotgun (WGS) entry which is preliminary data.</text>
</comment>
<dbReference type="InterPro" id="IPR036371">
    <property type="entry name" value="TPK_B1-bd_sf"/>
</dbReference>
<keyword evidence="4 12" id="KW-0808">Transferase</keyword>
<evidence type="ECO:0000313" key="12">
    <source>
        <dbReference type="EMBL" id="CAG2204395.1"/>
    </source>
</evidence>
<evidence type="ECO:0000313" key="13">
    <source>
        <dbReference type="Proteomes" id="UP000683360"/>
    </source>
</evidence>
<evidence type="ECO:0000259" key="11">
    <source>
        <dbReference type="SMART" id="SM00983"/>
    </source>
</evidence>
<comment type="function">
    <text evidence="9">Catalyzes the phosphorylation of thiamine to thiamine pyrophosphate (TPP) utilizing UTP and therefore links the biosynthesis of TPP to pyrimidines metabolism. By producing thiamine pyrophosphate, a cofactor of the mitochondrial pyruvate dehydrogenase indirectly regulates pyruvate oxidation and lipogenesis. Although it can also catalyze thiamine phosphorylation using ATP and CTP in vitro, it does so with significantly lower efficiency and without physiological relevance evidence.</text>
</comment>
<evidence type="ECO:0000256" key="9">
    <source>
        <dbReference type="ARBA" id="ARBA00055888"/>
    </source>
</evidence>
<evidence type="ECO:0000256" key="3">
    <source>
        <dbReference type="ARBA" id="ARBA00011738"/>
    </source>
</evidence>
<evidence type="ECO:0000256" key="1">
    <source>
        <dbReference type="ARBA" id="ARBA00005078"/>
    </source>
</evidence>
<dbReference type="CDD" id="cd07995">
    <property type="entry name" value="TPK"/>
    <property type="match status" value="1"/>
</dbReference>
<dbReference type="SUPFAM" id="SSF63999">
    <property type="entry name" value="Thiamin pyrophosphokinase, catalytic domain"/>
    <property type="match status" value="1"/>
</dbReference>
<dbReference type="SMR" id="A0A8S3R5B1"/>
<dbReference type="GO" id="GO:0009229">
    <property type="term" value="P:thiamine diphosphate biosynthetic process"/>
    <property type="evidence" value="ECO:0007669"/>
    <property type="project" value="InterPro"/>
</dbReference>
<gene>
    <name evidence="12" type="ORF">MEDL_18851</name>
</gene>
<evidence type="ECO:0000256" key="10">
    <source>
        <dbReference type="ARBA" id="ARBA00074758"/>
    </source>
</evidence>
<protein>
    <recommendedName>
        <fullName evidence="10">Thiamine pyrophosphokinase 1</fullName>
    </recommendedName>
</protein>
<dbReference type="InterPro" id="IPR006282">
    <property type="entry name" value="Thi_PPkinase"/>
</dbReference>
<comment type="subunit">
    <text evidence="3">Homodimer.</text>
</comment>
<dbReference type="GO" id="GO:0006772">
    <property type="term" value="P:thiamine metabolic process"/>
    <property type="evidence" value="ECO:0007669"/>
    <property type="project" value="InterPro"/>
</dbReference>
<evidence type="ECO:0000256" key="2">
    <source>
        <dbReference type="ARBA" id="ARBA00006785"/>
    </source>
</evidence>
<dbReference type="GO" id="GO:0004788">
    <property type="term" value="F:thiamine diphosphokinase activity"/>
    <property type="evidence" value="ECO:0007669"/>
    <property type="project" value="InterPro"/>
</dbReference>
<evidence type="ECO:0000256" key="7">
    <source>
        <dbReference type="ARBA" id="ARBA00022840"/>
    </source>
</evidence>
<dbReference type="Gene3D" id="3.40.50.10240">
    <property type="entry name" value="Thiamin pyrophosphokinase, catalytic domain"/>
    <property type="match status" value="1"/>
</dbReference>
<evidence type="ECO:0000256" key="5">
    <source>
        <dbReference type="ARBA" id="ARBA00022741"/>
    </source>
</evidence>
<dbReference type="GO" id="GO:0030975">
    <property type="term" value="F:thiamine binding"/>
    <property type="evidence" value="ECO:0007669"/>
    <property type="project" value="InterPro"/>
</dbReference>
<accession>A0A8S3R5B1</accession>
<sequence length="372" mass="41838">MDSKLKSVRAGHKGAVTKLLVKFDELKSKTDTEVDEVEALDDAVTQKQKTLIDLNNRLLEQTSEENLEQEITDSDSIYANLIIKVAIVLGSFGDRLDHMFANINSLYEASKITDAQIILISVDTVAFLLQPGHHTISVDPRACGEWCGLIPVGEPCKSVTTTGLKWNLDKQRLKFGDLISTSNTLESESTDVVTVETDAALLWTMGIIPDKEEDTVYQMEEGVADEDILRRAWMTVNSDIDDYYPEEQEDFIETFALHGDVEPLHLYCDPQREALLTEIFKSNDNKVYVCYEGCMTDLEPEQLVKGSLLVKSKDMIDQILTPLKILEKMKKGYENGSTYDMLKRSGDHIFIEDIEFFNLSNGDILIDITCGS</sequence>
<reference evidence="12" key="1">
    <citation type="submission" date="2021-03" db="EMBL/GenBank/DDBJ databases">
        <authorList>
            <person name="Bekaert M."/>
        </authorList>
    </citation>
    <scope>NUCLEOTIDE SEQUENCE</scope>
</reference>
<dbReference type="AlphaFoldDB" id="A0A8S3R5B1"/>
<keyword evidence="5" id="KW-0547">Nucleotide-binding</keyword>
<dbReference type="FunFam" id="2.60.120.320:FF:000002">
    <property type="entry name" value="Thiamine pyrophosphokinase"/>
    <property type="match status" value="1"/>
</dbReference>
<dbReference type="InterPro" id="IPR007373">
    <property type="entry name" value="Thiamin_PyroPKinase_B1-bd"/>
</dbReference>